<keyword evidence="2" id="KW-1185">Reference proteome</keyword>
<accession>A0A4V6P050</accession>
<reference evidence="1 2" key="1">
    <citation type="submission" date="2019-03" db="EMBL/GenBank/DDBJ databases">
        <title>Freshwater and sediment microbial communities from various areas in North America, analyzing microbe dynamics in response to fracking.</title>
        <authorList>
            <person name="Lamendella R."/>
        </authorList>
    </citation>
    <scope>NUCLEOTIDE SEQUENCE [LARGE SCALE GENOMIC DNA]</scope>
    <source>
        <strain evidence="1 2">175.2</strain>
    </source>
</reference>
<dbReference type="AlphaFoldDB" id="A0A4V6P050"/>
<sequence length="365" mass="39723">MTQYENVTIDPTVTNGSQLAANINSWRKAALTLHSGVERPSYASAGTMWINTASSPWKLCVYDGADDVVIGELKPDSHDFVSAGGTDYTNDLMSADNAAEARDKLEAVSKSGDTMGPLVTNGWGLVQHAPDANSGTTGADNYSTLRLRIPRGATSDGDVNGAFADFTMYELVGSYHAARITVKGFGNADWPHWEFRQDGGFYSWGPNAFEAPAQGQPNLKLTGQARSYGTRLHLEERGTSDGPRILFSKPNAGNWAAGIKYGTDGERSNFTLYWGATPNDLGSQRFMIAPSGDTWTNSYGWLHDRFAQAGARVQHDSGVYEIGTVKTTGNNVDCPAGMFVTGLRVQNYDWAVREIYVRAKYARNR</sequence>
<evidence type="ECO:0000313" key="1">
    <source>
        <dbReference type="EMBL" id="TCT29748.1"/>
    </source>
</evidence>
<evidence type="ECO:0000313" key="2">
    <source>
        <dbReference type="Proteomes" id="UP000295097"/>
    </source>
</evidence>
<evidence type="ECO:0008006" key="3">
    <source>
        <dbReference type="Google" id="ProtNLM"/>
    </source>
</evidence>
<comment type="caution">
    <text evidence="1">The sequence shown here is derived from an EMBL/GenBank/DDBJ whole genome shotgun (WGS) entry which is preliminary data.</text>
</comment>
<dbReference type="Proteomes" id="UP000295097">
    <property type="component" value="Unassembled WGS sequence"/>
</dbReference>
<protein>
    <recommendedName>
        <fullName evidence="3">Tail fiber protein</fullName>
    </recommendedName>
</protein>
<organism evidence="1 2">
    <name type="scientific">Martelella mediterranea</name>
    <dbReference type="NCBI Taxonomy" id="293089"/>
    <lineage>
        <taxon>Bacteria</taxon>
        <taxon>Pseudomonadati</taxon>
        <taxon>Pseudomonadota</taxon>
        <taxon>Alphaproteobacteria</taxon>
        <taxon>Hyphomicrobiales</taxon>
        <taxon>Aurantimonadaceae</taxon>
        <taxon>Martelella</taxon>
    </lineage>
</organism>
<gene>
    <name evidence="1" type="ORF">EDC90_104820</name>
</gene>
<proteinExistence type="predicted"/>
<dbReference type="OrthoDB" id="7913455at2"/>
<name>A0A4V6P050_9HYPH</name>
<dbReference type="EMBL" id="SMAR01000048">
    <property type="protein sequence ID" value="TCT29748.1"/>
    <property type="molecule type" value="Genomic_DNA"/>
</dbReference>
<dbReference type="RefSeq" id="WP_132314068.1">
    <property type="nucleotide sequence ID" value="NZ_SMAR01000048.1"/>
</dbReference>